<reference evidence="2 3" key="1">
    <citation type="journal article" date="1998" name="Science">
        <title>Genome sequence of the nematode C. elegans: a platform for investigating biology.</title>
        <authorList>
            <consortium name="The C. elegans sequencing consortium"/>
            <person name="Sulson J.E."/>
            <person name="Waterston R."/>
        </authorList>
    </citation>
    <scope>NUCLEOTIDE SEQUENCE [LARGE SCALE GENOMIC DNA]</scope>
    <source>
        <strain evidence="2 3">Bristol N2</strain>
    </source>
</reference>
<dbReference type="Bgee" id="WBGene00017570">
    <property type="expression patterns" value="Expressed in pharyngeal muscle cell (C elegans) and 2 other cell types or tissues"/>
</dbReference>
<name>Q19567_CAEEL</name>
<dbReference type="KEGG" id="cel:CELE_F18E9.4"/>
<evidence type="ECO:0000313" key="3">
    <source>
        <dbReference type="Proteomes" id="UP000001940"/>
    </source>
</evidence>
<dbReference type="RefSeq" id="NP_509454.3">
    <property type="nucleotide sequence ID" value="NM_077053.4"/>
</dbReference>
<evidence type="ECO:0000313" key="4">
    <source>
        <dbReference type="WormBase" id="F18E9.4"/>
    </source>
</evidence>
<dbReference type="UCSC" id="F18E9.4">
    <property type="organism name" value="c. elegans"/>
</dbReference>
<dbReference type="eggNOG" id="ENOG502T35X">
    <property type="taxonomic scope" value="Eukaryota"/>
</dbReference>
<dbReference type="CTD" id="184648"/>
<organism evidence="2 3">
    <name type="scientific">Caenorhabditis elegans</name>
    <dbReference type="NCBI Taxonomy" id="6239"/>
    <lineage>
        <taxon>Eukaryota</taxon>
        <taxon>Metazoa</taxon>
        <taxon>Ecdysozoa</taxon>
        <taxon>Nematoda</taxon>
        <taxon>Chromadorea</taxon>
        <taxon>Rhabditida</taxon>
        <taxon>Rhabditina</taxon>
        <taxon>Rhabditomorpha</taxon>
        <taxon>Rhabditoidea</taxon>
        <taxon>Rhabditidae</taxon>
        <taxon>Peloderinae</taxon>
        <taxon>Caenorhabditis</taxon>
    </lineage>
</organism>
<accession>Q19567</accession>
<dbReference type="OrthoDB" id="5873276at2759"/>
<dbReference type="PaxDb" id="6239-F18E9.4"/>
<dbReference type="AlphaFoldDB" id="Q19567"/>
<feature type="chain" id="PRO_5004187139" evidence="1">
    <location>
        <begin position="23"/>
        <end position="286"/>
    </location>
</feature>
<dbReference type="AGR" id="WB:WBGene00017570"/>
<feature type="signal peptide" evidence="1">
    <location>
        <begin position="1"/>
        <end position="22"/>
    </location>
</feature>
<dbReference type="Proteomes" id="UP000001940">
    <property type="component" value="Chromosome X"/>
</dbReference>
<proteinExistence type="predicted"/>
<dbReference type="HOGENOM" id="CLU_1120977_0_0_1"/>
<sequence>MKRNMLFILLLMCLFLSHSITAQLTVGGWFFPVSVAPPDPKDNTVYDEDVTFPEAEAVNVTHQEIKDYYEKDKLEKWNNQKIQAVYKKNLDKVHRHHNDKEYTSTTTHDPLEISHSKRFLPQSGIENLVHPPLGGETPSVNEEPIITMSMTPIQSLSQPEEISAEFSKSSDAILEVSATTEKVRTTRVPFIYEIPKKSFDDPLSSVEREKDMMKLKRDVFRLRNEMNLVKALLNKMYKRMYRKQSDFLKKRSMHEKQSTRLSAVQAEGSNSAAFGRVQRRNHVRNV</sequence>
<evidence type="ECO:0000313" key="2">
    <source>
        <dbReference type="EMBL" id="CCD68432.1"/>
    </source>
</evidence>
<gene>
    <name evidence="2" type="ORF">CELE_F18E9.4</name>
    <name evidence="2 4" type="ORF">F18E9.4</name>
</gene>
<evidence type="ECO:0000256" key="1">
    <source>
        <dbReference type="SAM" id="SignalP"/>
    </source>
</evidence>
<dbReference type="GeneID" id="184648"/>
<dbReference type="OMA" id="MMKLKRD"/>
<dbReference type="SMR" id="Q19567"/>
<dbReference type="EMBL" id="BX284606">
    <property type="protein sequence ID" value="CCD68432.1"/>
    <property type="molecule type" value="Genomic_DNA"/>
</dbReference>
<dbReference type="WormBase" id="F18E9.4">
    <property type="protein sequence ID" value="CE42096"/>
    <property type="gene ID" value="WBGene00017570"/>
</dbReference>
<keyword evidence="1" id="KW-0732">Signal</keyword>
<keyword evidence="3" id="KW-1185">Reference proteome</keyword>
<protein>
    <submittedName>
        <fullName evidence="2">Secreted protein</fullName>
    </submittedName>
</protein>
<dbReference type="InParanoid" id="Q19567"/>
<dbReference type="FunCoup" id="Q19567">
    <property type="interactions" value="308"/>
</dbReference>